<dbReference type="EMBL" id="BMAT01007502">
    <property type="protein sequence ID" value="GFR65781.1"/>
    <property type="molecule type" value="Genomic_DNA"/>
</dbReference>
<evidence type="ECO:0000256" key="1">
    <source>
        <dbReference type="SAM" id="MobiDB-lite"/>
    </source>
</evidence>
<name>A0AAV4F053_9GAST</name>
<comment type="caution">
    <text evidence="2">The sequence shown here is derived from an EMBL/GenBank/DDBJ whole genome shotgun (WGS) entry which is preliminary data.</text>
</comment>
<evidence type="ECO:0000313" key="2">
    <source>
        <dbReference type="EMBL" id="GFR65781.1"/>
    </source>
</evidence>
<gene>
    <name evidence="2" type="ORF">ElyMa_003668200</name>
</gene>
<dbReference type="Proteomes" id="UP000762676">
    <property type="component" value="Unassembled WGS sequence"/>
</dbReference>
<feature type="compositionally biased region" description="Low complexity" evidence="1">
    <location>
        <begin position="80"/>
        <end position="92"/>
    </location>
</feature>
<feature type="region of interest" description="Disordered" evidence="1">
    <location>
        <begin position="80"/>
        <end position="99"/>
    </location>
</feature>
<dbReference type="AlphaFoldDB" id="A0AAV4F053"/>
<accession>A0AAV4F053</accession>
<evidence type="ECO:0000313" key="3">
    <source>
        <dbReference type="Proteomes" id="UP000762676"/>
    </source>
</evidence>
<sequence length="99" mass="11271">MVIYKRGKAWGAKPRHPLHTVADPGKATLILPSSQDYDTLLCVQRVGVIRFGRPYFEPSIVVLFVDCTHLRIYTRSIRPLVPSPLSRSPTRSNIRWDGK</sequence>
<organism evidence="2 3">
    <name type="scientific">Elysia marginata</name>
    <dbReference type="NCBI Taxonomy" id="1093978"/>
    <lineage>
        <taxon>Eukaryota</taxon>
        <taxon>Metazoa</taxon>
        <taxon>Spiralia</taxon>
        <taxon>Lophotrochozoa</taxon>
        <taxon>Mollusca</taxon>
        <taxon>Gastropoda</taxon>
        <taxon>Heterobranchia</taxon>
        <taxon>Euthyneura</taxon>
        <taxon>Panpulmonata</taxon>
        <taxon>Sacoglossa</taxon>
        <taxon>Placobranchoidea</taxon>
        <taxon>Plakobranchidae</taxon>
        <taxon>Elysia</taxon>
    </lineage>
</organism>
<protein>
    <submittedName>
        <fullName evidence="2">Uncharacterized protein</fullName>
    </submittedName>
</protein>
<keyword evidence="3" id="KW-1185">Reference proteome</keyword>
<proteinExistence type="predicted"/>
<reference evidence="2 3" key="1">
    <citation type="journal article" date="2021" name="Elife">
        <title>Chloroplast acquisition without the gene transfer in kleptoplastic sea slugs, Plakobranchus ocellatus.</title>
        <authorList>
            <person name="Maeda T."/>
            <person name="Takahashi S."/>
            <person name="Yoshida T."/>
            <person name="Shimamura S."/>
            <person name="Takaki Y."/>
            <person name="Nagai Y."/>
            <person name="Toyoda A."/>
            <person name="Suzuki Y."/>
            <person name="Arimoto A."/>
            <person name="Ishii H."/>
            <person name="Satoh N."/>
            <person name="Nishiyama T."/>
            <person name="Hasebe M."/>
            <person name="Maruyama T."/>
            <person name="Minagawa J."/>
            <person name="Obokata J."/>
            <person name="Shigenobu S."/>
        </authorList>
    </citation>
    <scope>NUCLEOTIDE SEQUENCE [LARGE SCALE GENOMIC DNA]</scope>
</reference>